<name>A0A3A4A5H3_9ACTN</name>
<comment type="caution">
    <text evidence="1">The sequence shown here is derived from an EMBL/GenBank/DDBJ whole genome shotgun (WGS) entry which is preliminary data.</text>
</comment>
<reference evidence="1 2" key="1">
    <citation type="submission" date="2018-09" db="EMBL/GenBank/DDBJ databases">
        <title>YIM 75507 draft genome.</title>
        <authorList>
            <person name="Tang S."/>
            <person name="Feng Y."/>
        </authorList>
    </citation>
    <scope>NUCLEOTIDE SEQUENCE [LARGE SCALE GENOMIC DNA]</scope>
    <source>
        <strain evidence="1 2">YIM 75507</strain>
    </source>
</reference>
<dbReference type="EMBL" id="QZEY01000020">
    <property type="protein sequence ID" value="RJL23059.1"/>
    <property type="molecule type" value="Genomic_DNA"/>
</dbReference>
<dbReference type="RefSeq" id="WP_119930757.1">
    <property type="nucleotide sequence ID" value="NZ_QZEY01000020.1"/>
</dbReference>
<keyword evidence="2" id="KW-1185">Reference proteome</keyword>
<protein>
    <submittedName>
        <fullName evidence="1">Uncharacterized protein</fullName>
    </submittedName>
</protein>
<accession>A0A3A4A5H3</accession>
<organism evidence="1 2">
    <name type="scientific">Bailinhaonella thermotolerans</name>
    <dbReference type="NCBI Taxonomy" id="1070861"/>
    <lineage>
        <taxon>Bacteria</taxon>
        <taxon>Bacillati</taxon>
        <taxon>Actinomycetota</taxon>
        <taxon>Actinomycetes</taxon>
        <taxon>Streptosporangiales</taxon>
        <taxon>Streptosporangiaceae</taxon>
        <taxon>Bailinhaonella</taxon>
    </lineage>
</organism>
<evidence type="ECO:0000313" key="2">
    <source>
        <dbReference type="Proteomes" id="UP000265768"/>
    </source>
</evidence>
<sequence>MVMDRLELLEYYEGLLDSALSEGFAWAVAVPLEGGPGTGELVARLRRWEHPRAAELLEPYEPEGLPSGESDFFPLDSVHYGRMGEATVFTQGNGARVLDDDVLAELSRGVRLCGTWWSINSSNDLVYAEDGQVLLRMNMWDYWVGGTGGRRGGRPHVLDEGLTLVAEAQRLGHTSWKAAALAIVELRTGVHLELDWVLRPQPLVLMTPEWYDGRPDEVLPDWFRKTLG</sequence>
<gene>
    <name evidence="1" type="ORF">D5H75_34375</name>
</gene>
<evidence type="ECO:0000313" key="1">
    <source>
        <dbReference type="EMBL" id="RJL23059.1"/>
    </source>
</evidence>
<proteinExistence type="predicted"/>
<dbReference type="AlphaFoldDB" id="A0A3A4A5H3"/>
<dbReference type="Proteomes" id="UP000265768">
    <property type="component" value="Unassembled WGS sequence"/>
</dbReference>
<dbReference type="OrthoDB" id="3700037at2"/>